<dbReference type="GO" id="GO:0015035">
    <property type="term" value="F:protein-disulfide reductase activity"/>
    <property type="evidence" value="ECO:0007669"/>
    <property type="project" value="InterPro"/>
</dbReference>
<dbReference type="EMBL" id="JACIDO010000001">
    <property type="protein sequence ID" value="MBB3934198.1"/>
    <property type="molecule type" value="Genomic_DNA"/>
</dbReference>
<dbReference type="OrthoDB" id="9801773at2"/>
<protein>
    <submittedName>
        <fullName evidence="1">Putative DCC family thiol-disulfide oxidoreductase YuxK</fullName>
    </submittedName>
</protein>
<gene>
    <name evidence="1" type="ORF">GGR05_000309</name>
</gene>
<organism evidence="1 2">
    <name type="scientific">Aureimonas phyllosphaerae</name>
    <dbReference type="NCBI Taxonomy" id="1166078"/>
    <lineage>
        <taxon>Bacteria</taxon>
        <taxon>Pseudomonadati</taxon>
        <taxon>Pseudomonadota</taxon>
        <taxon>Alphaproteobacteria</taxon>
        <taxon>Hyphomicrobiales</taxon>
        <taxon>Aurantimonadaceae</taxon>
        <taxon>Aureimonas</taxon>
    </lineage>
</organism>
<keyword evidence="2" id="KW-1185">Reference proteome</keyword>
<reference evidence="1 2" key="1">
    <citation type="submission" date="2020-08" db="EMBL/GenBank/DDBJ databases">
        <title>Genomic Encyclopedia of Type Strains, Phase IV (KMG-IV): sequencing the most valuable type-strain genomes for metagenomic binning, comparative biology and taxonomic classification.</title>
        <authorList>
            <person name="Goeker M."/>
        </authorList>
    </citation>
    <scope>NUCLEOTIDE SEQUENCE [LARGE SCALE GENOMIC DNA]</scope>
    <source>
        <strain evidence="1 2">DSM 25024</strain>
    </source>
</reference>
<evidence type="ECO:0000313" key="1">
    <source>
        <dbReference type="EMBL" id="MBB3934198.1"/>
    </source>
</evidence>
<evidence type="ECO:0000313" key="2">
    <source>
        <dbReference type="Proteomes" id="UP000531216"/>
    </source>
</evidence>
<name>A0A7W6BSH1_9HYPH</name>
<proteinExistence type="predicted"/>
<dbReference type="Proteomes" id="UP000531216">
    <property type="component" value="Unassembled WGS sequence"/>
</dbReference>
<accession>A0A7W6BSH1</accession>
<dbReference type="AlphaFoldDB" id="A0A7W6BSH1"/>
<dbReference type="InterPro" id="IPR007263">
    <property type="entry name" value="DCC1-like"/>
</dbReference>
<comment type="caution">
    <text evidence="1">The sequence shown here is derived from an EMBL/GenBank/DDBJ whole genome shotgun (WGS) entry which is preliminary data.</text>
</comment>
<sequence length="120" mass="13666">MSELTVWHDGSCPLCRREIALMRRLDRRGAIRFEDAAAGEGADCPIDRAELLARFHAREDGRILSGAAAFAAMWRAIPALRPLGLLFRSRPALAVLEVLYQAFLRLRPRLQRLALRWERS</sequence>
<dbReference type="Pfam" id="PF04134">
    <property type="entry name" value="DCC1-like"/>
    <property type="match status" value="1"/>
</dbReference>
<dbReference type="RefSeq" id="WP_090958835.1">
    <property type="nucleotide sequence ID" value="NZ_FOOA01000001.1"/>
</dbReference>